<gene>
    <name evidence="5" type="ORF">S01H1_65359</name>
</gene>
<dbReference type="SUPFAM" id="SSF46785">
    <property type="entry name" value="Winged helix' DNA-binding domain"/>
    <property type="match status" value="1"/>
</dbReference>
<feature type="non-terminal residue" evidence="5">
    <location>
        <position position="109"/>
    </location>
</feature>
<dbReference type="GO" id="GO:0003677">
    <property type="term" value="F:DNA binding"/>
    <property type="evidence" value="ECO:0007669"/>
    <property type="project" value="UniProtKB-KW"/>
</dbReference>
<feature type="domain" description="HTH hxlR-type" evidence="4">
    <location>
        <begin position="15"/>
        <end position="109"/>
    </location>
</feature>
<protein>
    <recommendedName>
        <fullName evidence="4">HTH hxlR-type domain-containing protein</fullName>
    </recommendedName>
</protein>
<proteinExistence type="predicted"/>
<evidence type="ECO:0000256" key="1">
    <source>
        <dbReference type="ARBA" id="ARBA00023015"/>
    </source>
</evidence>
<sequence length="109" mass="12628">MPNKKRTKQEEVDPCLVEAALKKIGGKWKGVIVCRLLFGTWRFNELLRSLPGCTQKVLTTQLRELETDGIVRRKLFPEIPPRVEYSLTDIGRDLLPMIRASCEWSHKHL</sequence>
<keyword evidence="3" id="KW-0804">Transcription</keyword>
<reference evidence="5" key="1">
    <citation type="journal article" date="2014" name="Front. Microbiol.">
        <title>High frequency of phylogenetically diverse reductive dehalogenase-homologous genes in deep subseafloor sedimentary metagenomes.</title>
        <authorList>
            <person name="Kawai M."/>
            <person name="Futagami T."/>
            <person name="Toyoda A."/>
            <person name="Takaki Y."/>
            <person name="Nishi S."/>
            <person name="Hori S."/>
            <person name="Arai W."/>
            <person name="Tsubouchi T."/>
            <person name="Morono Y."/>
            <person name="Uchiyama I."/>
            <person name="Ito T."/>
            <person name="Fujiyama A."/>
            <person name="Inagaki F."/>
            <person name="Takami H."/>
        </authorList>
    </citation>
    <scope>NUCLEOTIDE SEQUENCE</scope>
    <source>
        <strain evidence="5">Expedition CK06-06</strain>
    </source>
</reference>
<evidence type="ECO:0000259" key="4">
    <source>
        <dbReference type="PROSITE" id="PS51118"/>
    </source>
</evidence>
<dbReference type="PANTHER" id="PTHR33204">
    <property type="entry name" value="TRANSCRIPTIONAL REGULATOR, MARR FAMILY"/>
    <property type="match status" value="1"/>
</dbReference>
<evidence type="ECO:0000256" key="2">
    <source>
        <dbReference type="ARBA" id="ARBA00023125"/>
    </source>
</evidence>
<dbReference type="PANTHER" id="PTHR33204:SF29">
    <property type="entry name" value="TRANSCRIPTIONAL REGULATOR"/>
    <property type="match status" value="1"/>
</dbReference>
<comment type="caution">
    <text evidence="5">The sequence shown here is derived from an EMBL/GenBank/DDBJ whole genome shotgun (WGS) entry which is preliminary data.</text>
</comment>
<name>X0XM95_9ZZZZ</name>
<dbReference type="InterPro" id="IPR036388">
    <property type="entry name" value="WH-like_DNA-bd_sf"/>
</dbReference>
<dbReference type="InterPro" id="IPR036390">
    <property type="entry name" value="WH_DNA-bd_sf"/>
</dbReference>
<dbReference type="Pfam" id="PF01638">
    <property type="entry name" value="HxlR"/>
    <property type="match status" value="1"/>
</dbReference>
<keyword evidence="1" id="KW-0805">Transcription regulation</keyword>
<evidence type="ECO:0000313" key="5">
    <source>
        <dbReference type="EMBL" id="GAG36442.1"/>
    </source>
</evidence>
<evidence type="ECO:0000256" key="3">
    <source>
        <dbReference type="ARBA" id="ARBA00023163"/>
    </source>
</evidence>
<dbReference type="EMBL" id="BARS01043140">
    <property type="protein sequence ID" value="GAG36442.1"/>
    <property type="molecule type" value="Genomic_DNA"/>
</dbReference>
<dbReference type="Gene3D" id="1.10.10.10">
    <property type="entry name" value="Winged helix-like DNA-binding domain superfamily/Winged helix DNA-binding domain"/>
    <property type="match status" value="1"/>
</dbReference>
<keyword evidence="2" id="KW-0238">DNA-binding</keyword>
<dbReference type="PROSITE" id="PS51118">
    <property type="entry name" value="HTH_HXLR"/>
    <property type="match status" value="1"/>
</dbReference>
<dbReference type="AlphaFoldDB" id="X0XM95"/>
<dbReference type="InterPro" id="IPR002577">
    <property type="entry name" value="HTH_HxlR"/>
</dbReference>
<organism evidence="5">
    <name type="scientific">marine sediment metagenome</name>
    <dbReference type="NCBI Taxonomy" id="412755"/>
    <lineage>
        <taxon>unclassified sequences</taxon>
        <taxon>metagenomes</taxon>
        <taxon>ecological metagenomes</taxon>
    </lineage>
</organism>
<accession>X0XM95</accession>